<dbReference type="CDD" id="cd06170">
    <property type="entry name" value="LuxR_C_like"/>
    <property type="match status" value="1"/>
</dbReference>
<dbReference type="GO" id="GO:0003677">
    <property type="term" value="F:DNA binding"/>
    <property type="evidence" value="ECO:0007669"/>
    <property type="project" value="InterPro"/>
</dbReference>
<proteinExistence type="predicted"/>
<reference evidence="5 6" key="1">
    <citation type="submission" date="2019-03" db="EMBL/GenBank/DDBJ databases">
        <title>Sequencing the genomes of 1000 actinobacteria strains.</title>
        <authorList>
            <person name="Klenk H.-P."/>
        </authorList>
    </citation>
    <scope>NUCLEOTIDE SEQUENCE [LARGE SCALE GENOMIC DNA]</scope>
    <source>
        <strain evidence="5 6">DSM 43805</strain>
    </source>
</reference>
<dbReference type="Pfam" id="PF00196">
    <property type="entry name" value="GerE"/>
    <property type="match status" value="1"/>
</dbReference>
<feature type="region of interest" description="Disordered" evidence="3">
    <location>
        <begin position="847"/>
        <end position="868"/>
    </location>
</feature>
<protein>
    <submittedName>
        <fullName evidence="5">ATP/maltotriose-dependent transcriptional regulator MalT</fullName>
    </submittedName>
</protein>
<dbReference type="Gene3D" id="1.25.40.10">
    <property type="entry name" value="Tetratricopeptide repeat domain"/>
    <property type="match status" value="1"/>
</dbReference>
<dbReference type="PROSITE" id="PS50043">
    <property type="entry name" value="HTH_LUXR_2"/>
    <property type="match status" value="1"/>
</dbReference>
<dbReference type="GO" id="GO:0004016">
    <property type="term" value="F:adenylate cyclase activity"/>
    <property type="evidence" value="ECO:0007669"/>
    <property type="project" value="TreeGrafter"/>
</dbReference>
<keyword evidence="1" id="KW-0547">Nucleotide-binding</keyword>
<dbReference type="Pfam" id="PF13191">
    <property type="entry name" value="AAA_16"/>
    <property type="match status" value="1"/>
</dbReference>
<dbReference type="RefSeq" id="WP_133878238.1">
    <property type="nucleotide sequence ID" value="NZ_BOMD01000039.1"/>
</dbReference>
<dbReference type="InterPro" id="IPR016032">
    <property type="entry name" value="Sig_transdc_resp-reg_C-effctor"/>
</dbReference>
<dbReference type="OrthoDB" id="8482304at2"/>
<dbReference type="Proteomes" id="UP000294901">
    <property type="component" value="Unassembled WGS sequence"/>
</dbReference>
<dbReference type="InterPro" id="IPR000792">
    <property type="entry name" value="Tscrpt_reg_LuxR_C"/>
</dbReference>
<comment type="caution">
    <text evidence="5">The sequence shown here is derived from an EMBL/GenBank/DDBJ whole genome shotgun (WGS) entry which is preliminary data.</text>
</comment>
<dbReference type="InterPro" id="IPR036388">
    <property type="entry name" value="WH-like_DNA-bd_sf"/>
</dbReference>
<dbReference type="EMBL" id="SNWR01000002">
    <property type="protein sequence ID" value="TDO32248.1"/>
    <property type="molecule type" value="Genomic_DNA"/>
</dbReference>
<evidence type="ECO:0000313" key="6">
    <source>
        <dbReference type="Proteomes" id="UP000294901"/>
    </source>
</evidence>
<evidence type="ECO:0000256" key="1">
    <source>
        <dbReference type="ARBA" id="ARBA00022741"/>
    </source>
</evidence>
<accession>A0A4V3C639</accession>
<keyword evidence="2" id="KW-0067">ATP-binding</keyword>
<dbReference type="SUPFAM" id="SSF52540">
    <property type="entry name" value="P-loop containing nucleoside triphosphate hydrolases"/>
    <property type="match status" value="1"/>
</dbReference>
<dbReference type="InterPro" id="IPR011990">
    <property type="entry name" value="TPR-like_helical_dom_sf"/>
</dbReference>
<dbReference type="GO" id="GO:0005524">
    <property type="term" value="F:ATP binding"/>
    <property type="evidence" value="ECO:0007669"/>
    <property type="project" value="UniProtKB-KW"/>
</dbReference>
<evidence type="ECO:0000256" key="3">
    <source>
        <dbReference type="SAM" id="MobiDB-lite"/>
    </source>
</evidence>
<dbReference type="GO" id="GO:0006355">
    <property type="term" value="P:regulation of DNA-templated transcription"/>
    <property type="evidence" value="ECO:0007669"/>
    <property type="project" value="InterPro"/>
</dbReference>
<gene>
    <name evidence="5" type="ORF">C8E87_7704</name>
</gene>
<feature type="domain" description="HTH luxR-type" evidence="4">
    <location>
        <begin position="862"/>
        <end position="927"/>
    </location>
</feature>
<dbReference type="SUPFAM" id="SSF48452">
    <property type="entry name" value="TPR-like"/>
    <property type="match status" value="1"/>
</dbReference>
<dbReference type="SUPFAM" id="SSF46894">
    <property type="entry name" value="C-terminal effector domain of the bipartite response regulators"/>
    <property type="match status" value="1"/>
</dbReference>
<dbReference type="PANTHER" id="PTHR16305:SF35">
    <property type="entry name" value="TRANSCRIPTIONAL ACTIVATOR DOMAIN"/>
    <property type="match status" value="1"/>
</dbReference>
<feature type="compositionally biased region" description="Low complexity" evidence="3">
    <location>
        <begin position="850"/>
        <end position="863"/>
    </location>
</feature>
<dbReference type="Gene3D" id="3.40.50.300">
    <property type="entry name" value="P-loop containing nucleotide triphosphate hydrolases"/>
    <property type="match status" value="1"/>
</dbReference>
<dbReference type="InterPro" id="IPR027417">
    <property type="entry name" value="P-loop_NTPase"/>
</dbReference>
<evidence type="ECO:0000256" key="2">
    <source>
        <dbReference type="ARBA" id="ARBA00022840"/>
    </source>
</evidence>
<dbReference type="PANTHER" id="PTHR16305">
    <property type="entry name" value="TESTICULAR SOLUBLE ADENYLYL CYCLASE"/>
    <property type="match status" value="1"/>
</dbReference>
<organism evidence="5 6">
    <name type="scientific">Paractinoplanes brasiliensis</name>
    <dbReference type="NCBI Taxonomy" id="52695"/>
    <lineage>
        <taxon>Bacteria</taxon>
        <taxon>Bacillati</taxon>
        <taxon>Actinomycetota</taxon>
        <taxon>Actinomycetes</taxon>
        <taxon>Micromonosporales</taxon>
        <taxon>Micromonosporaceae</taxon>
        <taxon>Paractinoplanes</taxon>
    </lineage>
</organism>
<dbReference type="PRINTS" id="PR00038">
    <property type="entry name" value="HTHLUXR"/>
</dbReference>
<dbReference type="Gene3D" id="1.10.10.10">
    <property type="entry name" value="Winged helix-like DNA-binding domain superfamily/Winged helix DNA-binding domain"/>
    <property type="match status" value="1"/>
</dbReference>
<name>A0A4V3C639_9ACTN</name>
<keyword evidence="6" id="KW-1185">Reference proteome</keyword>
<dbReference type="InterPro" id="IPR041664">
    <property type="entry name" value="AAA_16"/>
</dbReference>
<evidence type="ECO:0000259" key="4">
    <source>
        <dbReference type="PROSITE" id="PS50043"/>
    </source>
</evidence>
<dbReference type="GO" id="GO:0005737">
    <property type="term" value="C:cytoplasm"/>
    <property type="evidence" value="ECO:0007669"/>
    <property type="project" value="TreeGrafter"/>
</dbReference>
<evidence type="ECO:0000313" key="5">
    <source>
        <dbReference type="EMBL" id="TDO32248.1"/>
    </source>
</evidence>
<sequence>MTDRIVGRDRELELLHRALDDTGRGTGGWHVMLGPPGIGKSKLLRAAGDYAFEHDIAVAAREAFRHDMAAPLVTLAGALQACSPPAADFAWMSEGDSGDTGNYARIYRLRESLERYAAQRPLLIVIDDAHWMDELSALAIRELVPALASAPVRWLLAGRSKQTDAAGWQTLNWLAERGTPIRLDVLDDPSTELLCEEMLGAKVDATVLAMVSGCGGNPLRIEQLLTALRTTEQIVIADGTATVVGDDLPSSFVTTVRDIMGTLSEQAQWLIKATSVLDRPFDIETAARLMGSEPAGLFELIDEAIASGILVEDKDGMAFGHDLVHQAIRNTLGAARAQHLHAEAAALAREHGRPTAEIAAHLLHSGRRGAAAAVSMLRDNAASVATSAPGAAADLMLQALHAVDENEPGRTEMIADTVGLLASAARIDQAQQLGEQALRAGLEPRTKATLLLGLSEASKHAGQNRRAAEYAEDGLSQPDIAPPVRARLHAIHAHATFYLDDYRTADQSGTAADRTGREQEPGAAVFGLTARSLVAQAEGRLDDAYKHAATATELADRTGATALHRHPRIWLANALTSLDRFDEAERALRRGRQEAQGLGTAWAQPLLHYYSAQLLIARGHLDDAAAEADAGVALAEQLTAYQLTVPLLGTLIRLAVLRGDLGQAAAFRDRMTELMATGISAAVEDVAWPLATLIAAQGDPAGAVRLVRDLYDRIDDRPTLITQNPAATPALVRLAVTIGDRERATRVVDSAARLAARNPASHTLAGAAAHAAGLLRREPEQLHLAIAQFRLTDRPLALATALQDAAAQSRVADRAAAQDFYDEANALLVRAGATGSQERLLAELGGWRGTGTPAAAEPAPGRPSLLDPLSPAERQVALLVATGMTNIAAARQLHLSPHTVDSHLRKVFQKLDIHSRVELAAVVTREGAT</sequence>
<dbReference type="SMART" id="SM00421">
    <property type="entry name" value="HTH_LUXR"/>
    <property type="match status" value="1"/>
</dbReference>
<dbReference type="AlphaFoldDB" id="A0A4V3C639"/>